<protein>
    <submittedName>
        <fullName evidence="12">Uncharacterized protein C1orf43</fullName>
    </submittedName>
</protein>
<accession>K1QJU9</accession>
<evidence type="ECO:0000256" key="7">
    <source>
        <dbReference type="ARBA" id="ARBA00023034"/>
    </source>
</evidence>
<organism evidence="12">
    <name type="scientific">Magallana gigas</name>
    <name type="common">Pacific oyster</name>
    <name type="synonym">Crassostrea gigas</name>
    <dbReference type="NCBI Taxonomy" id="29159"/>
    <lineage>
        <taxon>Eukaryota</taxon>
        <taxon>Metazoa</taxon>
        <taxon>Spiralia</taxon>
        <taxon>Lophotrochozoa</taxon>
        <taxon>Mollusca</taxon>
        <taxon>Bivalvia</taxon>
        <taxon>Autobranchia</taxon>
        <taxon>Pteriomorphia</taxon>
        <taxon>Ostreida</taxon>
        <taxon>Ostreoidea</taxon>
        <taxon>Ostreidae</taxon>
        <taxon>Magallana</taxon>
    </lineage>
</organism>
<evidence type="ECO:0000256" key="8">
    <source>
        <dbReference type="ARBA" id="ARBA00023128"/>
    </source>
</evidence>
<feature type="compositionally biased region" description="Polar residues" evidence="10">
    <location>
        <begin position="265"/>
        <end position="274"/>
    </location>
</feature>
<evidence type="ECO:0000313" key="12">
    <source>
        <dbReference type="EMBL" id="EKC29150.1"/>
    </source>
</evidence>
<evidence type="ECO:0000256" key="10">
    <source>
        <dbReference type="SAM" id="MobiDB-lite"/>
    </source>
</evidence>
<evidence type="ECO:0000256" key="9">
    <source>
        <dbReference type="ARBA" id="ARBA00023136"/>
    </source>
</evidence>
<reference evidence="12" key="1">
    <citation type="journal article" date="2012" name="Nature">
        <title>The oyster genome reveals stress adaptation and complexity of shell formation.</title>
        <authorList>
            <person name="Zhang G."/>
            <person name="Fang X."/>
            <person name="Guo X."/>
            <person name="Li L."/>
            <person name="Luo R."/>
            <person name="Xu F."/>
            <person name="Yang P."/>
            <person name="Zhang L."/>
            <person name="Wang X."/>
            <person name="Qi H."/>
            <person name="Xiong Z."/>
            <person name="Que H."/>
            <person name="Xie Y."/>
            <person name="Holland P.W."/>
            <person name="Paps J."/>
            <person name="Zhu Y."/>
            <person name="Wu F."/>
            <person name="Chen Y."/>
            <person name="Wang J."/>
            <person name="Peng C."/>
            <person name="Meng J."/>
            <person name="Yang L."/>
            <person name="Liu J."/>
            <person name="Wen B."/>
            <person name="Zhang N."/>
            <person name="Huang Z."/>
            <person name="Zhu Q."/>
            <person name="Feng Y."/>
            <person name="Mount A."/>
            <person name="Hedgecock D."/>
            <person name="Xu Z."/>
            <person name="Liu Y."/>
            <person name="Domazet-Loso T."/>
            <person name="Du Y."/>
            <person name="Sun X."/>
            <person name="Zhang S."/>
            <person name="Liu B."/>
            <person name="Cheng P."/>
            <person name="Jiang X."/>
            <person name="Li J."/>
            <person name="Fan D."/>
            <person name="Wang W."/>
            <person name="Fu W."/>
            <person name="Wang T."/>
            <person name="Wang B."/>
            <person name="Zhang J."/>
            <person name="Peng Z."/>
            <person name="Li Y."/>
            <person name="Li N."/>
            <person name="Wang J."/>
            <person name="Chen M."/>
            <person name="He Y."/>
            <person name="Tan F."/>
            <person name="Song X."/>
            <person name="Zheng Q."/>
            <person name="Huang R."/>
            <person name="Yang H."/>
            <person name="Du X."/>
            <person name="Chen L."/>
            <person name="Yang M."/>
            <person name="Gaffney P.M."/>
            <person name="Wang S."/>
            <person name="Luo L."/>
            <person name="She Z."/>
            <person name="Ming Y."/>
            <person name="Huang W."/>
            <person name="Zhang S."/>
            <person name="Huang B."/>
            <person name="Zhang Y."/>
            <person name="Qu T."/>
            <person name="Ni P."/>
            <person name="Miao G."/>
            <person name="Wang J."/>
            <person name="Wang Q."/>
            <person name="Steinberg C.E."/>
            <person name="Wang H."/>
            <person name="Li N."/>
            <person name="Qian L."/>
            <person name="Zhang G."/>
            <person name="Li Y."/>
            <person name="Yang H."/>
            <person name="Liu X."/>
            <person name="Wang J."/>
            <person name="Yin Y."/>
            <person name="Wang J."/>
        </authorList>
    </citation>
    <scope>NUCLEOTIDE SEQUENCE [LARGE SCALE GENOMIC DNA]</scope>
    <source>
        <strain evidence="12">05x7-T-G4-1.051#20</strain>
    </source>
</reference>
<comment type="function">
    <text evidence="1">General regulator of phagocytosis. Required to uptake Gram negative bacterium by macrophages.</text>
</comment>
<dbReference type="InParanoid" id="K1QJU9"/>
<dbReference type="GO" id="GO:0016020">
    <property type="term" value="C:membrane"/>
    <property type="evidence" value="ECO:0007669"/>
    <property type="project" value="UniProtKB-SubCell"/>
</dbReference>
<gene>
    <name evidence="12" type="ORF">CGI_10024272</name>
</gene>
<evidence type="ECO:0000256" key="5">
    <source>
        <dbReference type="ARBA" id="ARBA00022692"/>
    </source>
</evidence>
<keyword evidence="7" id="KW-0333">Golgi apparatus</keyword>
<evidence type="ECO:0000256" key="4">
    <source>
        <dbReference type="ARBA" id="ARBA00004555"/>
    </source>
</evidence>
<feature type="region of interest" description="Disordered" evidence="10">
    <location>
        <begin position="223"/>
        <end position="293"/>
    </location>
</feature>
<comment type="subcellular location">
    <subcellularLocation>
        <location evidence="4">Golgi apparatus</location>
    </subcellularLocation>
    <subcellularLocation>
        <location evidence="2">Membrane</location>
        <topology evidence="2">Single-pass membrane protein</topology>
    </subcellularLocation>
    <subcellularLocation>
        <location evidence="3">Mitochondrion</location>
    </subcellularLocation>
</comment>
<evidence type="ECO:0000256" key="1">
    <source>
        <dbReference type="ARBA" id="ARBA00002620"/>
    </source>
</evidence>
<proteinExistence type="predicted"/>
<dbReference type="EMBL" id="JH819020">
    <property type="protein sequence ID" value="EKC29150.1"/>
    <property type="molecule type" value="Genomic_DNA"/>
</dbReference>
<dbReference type="GO" id="GO:0005794">
    <property type="term" value="C:Golgi apparatus"/>
    <property type="evidence" value="ECO:0007669"/>
    <property type="project" value="UniProtKB-SubCell"/>
</dbReference>
<feature type="transmembrane region" description="Helical" evidence="11">
    <location>
        <begin position="6"/>
        <end position="30"/>
    </location>
</feature>
<dbReference type="PANTHER" id="PTHR21425:SF2">
    <property type="entry name" value="PROTEIN C1ORF43"/>
    <property type="match status" value="1"/>
</dbReference>
<evidence type="ECO:0000256" key="11">
    <source>
        <dbReference type="SAM" id="Phobius"/>
    </source>
</evidence>
<dbReference type="PANTHER" id="PTHR21425">
    <property type="entry name" value="NICE-3"/>
    <property type="match status" value="1"/>
</dbReference>
<dbReference type="InterPro" id="IPR010876">
    <property type="entry name" value="C1orf43"/>
</dbReference>
<feature type="compositionally biased region" description="Low complexity" evidence="10">
    <location>
        <begin position="230"/>
        <end position="250"/>
    </location>
</feature>
<dbReference type="FunCoup" id="K1QJU9">
    <property type="interactions" value="91"/>
</dbReference>
<evidence type="ECO:0000256" key="6">
    <source>
        <dbReference type="ARBA" id="ARBA00022989"/>
    </source>
</evidence>
<dbReference type="GO" id="GO:0005739">
    <property type="term" value="C:mitochondrion"/>
    <property type="evidence" value="ECO:0007669"/>
    <property type="project" value="UniProtKB-SubCell"/>
</dbReference>
<dbReference type="Pfam" id="PF07406">
    <property type="entry name" value="NICE-3"/>
    <property type="match status" value="1"/>
</dbReference>
<dbReference type="HOGENOM" id="CLU_950751_0_0_1"/>
<keyword evidence="6 11" id="KW-1133">Transmembrane helix</keyword>
<sequence length="293" mass="33338">MSVTRELTIVGVVLFIAAGLLLFIMAFIVVKRQISRFATRGAQKSIGSGAPKMFKKQILEKLNRVSTIKYEPILLNNKVMSSPDSSHYLHRMKAMDAFSMFDETIKTVDSNYKGRHPNTRVRWYLTGLSKTYLCTCPLDLINDFCDAYEHARHSPEMFGENEYNNYMKLLTRLLDSLKKGFEMKSPQIPAEISALDSKVSIDKKQRIKMEVLQKTNRLYQTSEDLRLRTRSGSSGHSSLLDSGRSSQPSSEQTERESPERIAMTDIQSFKQTLHSELVGEMRDNGGIPSARPR</sequence>
<keyword evidence="8" id="KW-0496">Mitochondrion</keyword>
<keyword evidence="5 11" id="KW-0812">Transmembrane</keyword>
<evidence type="ECO:0000256" key="3">
    <source>
        <dbReference type="ARBA" id="ARBA00004173"/>
    </source>
</evidence>
<name>K1QJU9_MAGGI</name>
<evidence type="ECO:0000256" key="2">
    <source>
        <dbReference type="ARBA" id="ARBA00004167"/>
    </source>
</evidence>
<dbReference type="AlphaFoldDB" id="K1QJU9"/>
<keyword evidence="9 11" id="KW-0472">Membrane</keyword>